<reference evidence="2" key="1">
    <citation type="submission" date="2023-08" db="EMBL/GenBank/DDBJ databases">
        <authorList>
            <person name="Messyasz A."/>
            <person name="Mannisto M.K."/>
            <person name="Kerkhof L.J."/>
            <person name="Haggblom M."/>
        </authorList>
    </citation>
    <scope>NUCLEOTIDE SEQUENCE</scope>
    <source>
        <strain evidence="2">M8UP23</strain>
    </source>
</reference>
<reference evidence="2" key="2">
    <citation type="journal article" date="2024" name="Environ. Microbiol.">
        <title>Genome analysis and description of Tunturibacter gen. nov. expands the diversity of Terriglobia in tundra soils.</title>
        <authorList>
            <person name="Messyasz A."/>
            <person name="Mannisto M.K."/>
            <person name="Kerkhof L.J."/>
            <person name="Haggblom M.M."/>
        </authorList>
    </citation>
    <scope>NUCLEOTIDE SEQUENCE</scope>
    <source>
        <strain evidence="2">M8UP23</strain>
    </source>
</reference>
<accession>A0AAU7ZAQ8</accession>
<name>A0AAU7ZAQ8_9BACT</name>
<organism evidence="2">
    <name type="scientific">Tunturiibacter empetritectus</name>
    <dbReference type="NCBI Taxonomy" id="3069691"/>
    <lineage>
        <taxon>Bacteria</taxon>
        <taxon>Pseudomonadati</taxon>
        <taxon>Acidobacteriota</taxon>
        <taxon>Terriglobia</taxon>
        <taxon>Terriglobales</taxon>
        <taxon>Acidobacteriaceae</taxon>
        <taxon>Tunturiibacter</taxon>
    </lineage>
</organism>
<keyword evidence="1" id="KW-0812">Transmembrane</keyword>
<dbReference type="RefSeq" id="WP_353068384.1">
    <property type="nucleotide sequence ID" value="NZ_CP132932.1"/>
</dbReference>
<keyword evidence="1" id="KW-1133">Transmembrane helix</keyword>
<sequence length="752" mass="82252">MQKDTTGNRGYLHSIRLAPLEFGIVGYFLLFFGLGLNAVPVCAQEGMGGTQETHFHLAPRPSVVRASAVQPITAEAMLDRLDGLCRFTVQWQDASGAVIDPFVHREFQYATPYFAFAVGTLVEAGRSRDLLPHGVAAMESATRQLGGGDAAVPDRHGEFFLASLSEALPVYKGLVPEETWLRWSNRLRLPIAEMIAEKQIGNWRTYAMKGEWQRAKLGLVSHSDAVSFIEENWKKDELGRFAAAPTFLYHDRSSDPDTLSVALVGEGNLLALVLEDYDGPSAAEIKAKVLAALRATVLLVDPTGQVPANGRTDDHVWTEVGLQLLFSAAAPMMRAEGDARTADAMERLAELSFAGMERWRRSDGRWSGSYYITKNHFDPALRVGYQNASQYSNYSGSLMFHLAEMYRLRSKLAIKPVSVPSPAEIGGYAVQLDPAFAASFANAGGLQLEFNLHGETKETNDNWWTPLGVVRIARAAWETRLGPSDGAQTASAAASFAPEIQRNGEWVRLSAIPDVYEATWSVQMVNPAIVRCTMEYHPTAGHDGPSFRDRFAITPDGVLSTVKEIAQEHESWGVTWPLLVDDGQPLRTRIDGRIAEASFAAGADTESFLAVDGDATLDAKMKPVRSTFGDLLPVRMRTAGATSHTFVYPHDAGQPDADAVLKSFRITERGFVSALGRVEGDIYISPTFAGGRGSEVALKEGGRADLRFNRECGFVVQISHGAVTAIEVDRAVTARLRGHTYQLNAYRPLFLP</sequence>
<proteinExistence type="predicted"/>
<feature type="transmembrane region" description="Helical" evidence="1">
    <location>
        <begin position="20"/>
        <end position="39"/>
    </location>
</feature>
<evidence type="ECO:0000313" key="2">
    <source>
        <dbReference type="EMBL" id="XCB25456.1"/>
    </source>
</evidence>
<gene>
    <name evidence="2" type="ORF">RBB75_13470</name>
</gene>
<dbReference type="AlphaFoldDB" id="A0AAU7ZAQ8"/>
<dbReference type="EMBL" id="CP132932">
    <property type="protein sequence ID" value="XCB25456.1"/>
    <property type="molecule type" value="Genomic_DNA"/>
</dbReference>
<protein>
    <submittedName>
        <fullName evidence="2">Uncharacterized protein</fullName>
    </submittedName>
</protein>
<evidence type="ECO:0000256" key="1">
    <source>
        <dbReference type="SAM" id="Phobius"/>
    </source>
</evidence>
<dbReference type="KEGG" id="temp:RBB75_13470"/>
<keyword evidence="1" id="KW-0472">Membrane</keyword>